<dbReference type="InterPro" id="IPR011006">
    <property type="entry name" value="CheY-like_superfamily"/>
</dbReference>
<dbReference type="EMBL" id="JABFCR010000029">
    <property type="protein sequence ID" value="NNU34059.1"/>
    <property type="molecule type" value="Genomic_DNA"/>
</dbReference>
<dbReference type="Proteomes" id="UP000566071">
    <property type="component" value="Unassembled WGS sequence"/>
</dbReference>
<feature type="domain" description="Response regulatory" evidence="4">
    <location>
        <begin position="1"/>
        <end position="90"/>
    </location>
</feature>
<gene>
    <name evidence="5" type="ORF">HK413_07645</name>
</gene>
<protein>
    <submittedName>
        <fullName evidence="5">Response regulator</fullName>
    </submittedName>
</protein>
<keyword evidence="6" id="KW-1185">Reference proteome</keyword>
<dbReference type="PANTHER" id="PTHR45339:SF1">
    <property type="entry name" value="HYBRID SIGNAL TRANSDUCTION HISTIDINE KINASE J"/>
    <property type="match status" value="1"/>
</dbReference>
<proteinExistence type="predicted"/>
<evidence type="ECO:0000259" key="4">
    <source>
        <dbReference type="PROSITE" id="PS50110"/>
    </source>
</evidence>
<dbReference type="RefSeq" id="WP_175269749.1">
    <property type="nucleotide sequence ID" value="NZ_JABFCR010000029.1"/>
</dbReference>
<accession>A0ABX1W1E6</accession>
<sequence length="96" mass="10774">MDGQKAIKAVIEHDYDVILMDINMPIMDGFEAAKQIRHLPLPHKNTIPIIAVTASIGAAIDRVSQNPFIDDCLLKPFNPEHLRDKLMEIAGRNVMK</sequence>
<organism evidence="5 6">
    <name type="scientific">Mucilaginibacter humi</name>
    <dbReference type="NCBI Taxonomy" id="2732510"/>
    <lineage>
        <taxon>Bacteria</taxon>
        <taxon>Pseudomonadati</taxon>
        <taxon>Bacteroidota</taxon>
        <taxon>Sphingobacteriia</taxon>
        <taxon>Sphingobacteriales</taxon>
        <taxon>Sphingobacteriaceae</taxon>
        <taxon>Mucilaginibacter</taxon>
    </lineage>
</organism>
<dbReference type="InterPro" id="IPR001789">
    <property type="entry name" value="Sig_transdc_resp-reg_receiver"/>
</dbReference>
<evidence type="ECO:0000313" key="5">
    <source>
        <dbReference type="EMBL" id="NNU34059.1"/>
    </source>
</evidence>
<evidence type="ECO:0000256" key="1">
    <source>
        <dbReference type="ARBA" id="ARBA00022553"/>
    </source>
</evidence>
<reference evidence="5 6" key="1">
    <citation type="submission" date="2020-05" db="EMBL/GenBank/DDBJ databases">
        <authorList>
            <person name="Khan S.A."/>
            <person name="Jeon C.O."/>
            <person name="Chun B.H."/>
        </authorList>
    </citation>
    <scope>NUCLEOTIDE SEQUENCE [LARGE SCALE GENOMIC DNA]</scope>
    <source>
        <strain evidence="5 6">S1162</strain>
    </source>
</reference>
<keyword evidence="2" id="KW-0902">Two-component regulatory system</keyword>
<dbReference type="PANTHER" id="PTHR45339">
    <property type="entry name" value="HYBRID SIGNAL TRANSDUCTION HISTIDINE KINASE J"/>
    <property type="match status" value="1"/>
</dbReference>
<dbReference type="Pfam" id="PF00072">
    <property type="entry name" value="Response_reg"/>
    <property type="match status" value="1"/>
</dbReference>
<evidence type="ECO:0000256" key="3">
    <source>
        <dbReference type="PROSITE-ProRule" id="PRU00169"/>
    </source>
</evidence>
<dbReference type="CDD" id="cd17546">
    <property type="entry name" value="REC_hyHK_CKI1_RcsC-like"/>
    <property type="match status" value="1"/>
</dbReference>
<dbReference type="SUPFAM" id="SSF52172">
    <property type="entry name" value="CheY-like"/>
    <property type="match status" value="1"/>
</dbReference>
<evidence type="ECO:0000313" key="6">
    <source>
        <dbReference type="Proteomes" id="UP000566071"/>
    </source>
</evidence>
<dbReference type="Gene3D" id="3.40.50.2300">
    <property type="match status" value="1"/>
</dbReference>
<dbReference type="PROSITE" id="PS50110">
    <property type="entry name" value="RESPONSE_REGULATORY"/>
    <property type="match status" value="1"/>
</dbReference>
<comment type="caution">
    <text evidence="5">The sequence shown here is derived from an EMBL/GenBank/DDBJ whole genome shotgun (WGS) entry which is preliminary data.</text>
</comment>
<evidence type="ECO:0000256" key="2">
    <source>
        <dbReference type="ARBA" id="ARBA00023012"/>
    </source>
</evidence>
<name>A0ABX1W1E6_9SPHI</name>
<keyword evidence="1 3" id="KW-0597">Phosphoprotein</keyword>
<feature type="modified residue" description="4-aspartylphosphate" evidence="3">
    <location>
        <position position="21"/>
    </location>
</feature>